<evidence type="ECO:0000313" key="4">
    <source>
        <dbReference type="Proteomes" id="UP000477722"/>
    </source>
</evidence>
<comment type="caution">
    <text evidence="3">The sequence shown here is derived from an EMBL/GenBank/DDBJ whole genome shotgun (WGS) entry which is preliminary data.</text>
</comment>
<name>A0A6G4X3L3_9ACTN</name>
<dbReference type="PANTHER" id="PTHR38593">
    <property type="entry name" value="BLR2558 PROTEIN"/>
    <property type="match status" value="1"/>
</dbReference>
<dbReference type="Pfam" id="PF13628">
    <property type="entry name" value="DUF4142"/>
    <property type="match status" value="1"/>
</dbReference>
<evidence type="ECO:0000259" key="2">
    <source>
        <dbReference type="Pfam" id="PF13628"/>
    </source>
</evidence>
<evidence type="ECO:0000313" key="3">
    <source>
        <dbReference type="EMBL" id="NGO71843.1"/>
    </source>
</evidence>
<reference evidence="3 4" key="1">
    <citation type="submission" date="2020-02" db="EMBL/GenBank/DDBJ databases">
        <title>Whole-genome analyses of novel actinobacteria.</title>
        <authorList>
            <person name="Sahin N."/>
            <person name="Tatar D."/>
        </authorList>
    </citation>
    <scope>NUCLEOTIDE SEQUENCE [LARGE SCALE GENOMIC DNA]</scope>
    <source>
        <strain evidence="3 4">SB3404</strain>
    </source>
</reference>
<keyword evidence="1" id="KW-1133">Transmembrane helix</keyword>
<accession>A0A6G4X3L3</accession>
<evidence type="ECO:0000256" key="1">
    <source>
        <dbReference type="SAM" id="Phobius"/>
    </source>
</evidence>
<organism evidence="3 4">
    <name type="scientific">Streptomyces boncukensis</name>
    <dbReference type="NCBI Taxonomy" id="2711219"/>
    <lineage>
        <taxon>Bacteria</taxon>
        <taxon>Bacillati</taxon>
        <taxon>Actinomycetota</taxon>
        <taxon>Actinomycetes</taxon>
        <taxon>Kitasatosporales</taxon>
        <taxon>Streptomycetaceae</taxon>
        <taxon>Streptomyces</taxon>
    </lineage>
</organism>
<dbReference type="InterPro" id="IPR025419">
    <property type="entry name" value="DUF4142"/>
</dbReference>
<dbReference type="AlphaFoldDB" id="A0A6G4X3L3"/>
<proteinExistence type="predicted"/>
<keyword evidence="4" id="KW-1185">Reference proteome</keyword>
<dbReference type="EMBL" id="JAAKZZ010000360">
    <property type="protein sequence ID" value="NGO71843.1"/>
    <property type="molecule type" value="Genomic_DNA"/>
</dbReference>
<feature type="domain" description="DUF4142" evidence="2">
    <location>
        <begin position="69"/>
        <end position="199"/>
    </location>
</feature>
<sequence>MWALLVRYLASARALGTLLVAGSLLATLVALLLPLETFGGARSLDAAREGWEDDGRGTLSTPYGPLSARDRDFVRKVRLAGLWELPAGRQAQERGNRASVRKAGSHLVEGHTELDRRAVRAGRALGIDLPNQPTAQQRGWLGRMARAKGDAYERCFATLLRRAHGKVFALIGLVRDKTRNTMVRSLATRTNAVVLDHITVLEDTGLVDFGALDG</sequence>
<feature type="transmembrane region" description="Helical" evidence="1">
    <location>
        <begin position="12"/>
        <end position="33"/>
    </location>
</feature>
<gene>
    <name evidence="3" type="ORF">G5C65_26535</name>
</gene>
<dbReference type="Proteomes" id="UP000477722">
    <property type="component" value="Unassembled WGS sequence"/>
</dbReference>
<keyword evidence="1" id="KW-0812">Transmembrane</keyword>
<dbReference type="PANTHER" id="PTHR38593:SF1">
    <property type="entry name" value="BLR2558 PROTEIN"/>
    <property type="match status" value="1"/>
</dbReference>
<keyword evidence="1" id="KW-0472">Membrane</keyword>
<protein>
    <submittedName>
        <fullName evidence="3">DUF4142 domain-containing protein</fullName>
    </submittedName>
</protein>